<dbReference type="InterPro" id="IPR008906">
    <property type="entry name" value="HATC_C_dom"/>
</dbReference>
<dbReference type="InterPro" id="IPR012337">
    <property type="entry name" value="RNaseH-like_sf"/>
</dbReference>
<proteinExistence type="predicted"/>
<dbReference type="Proteomes" id="UP000005237">
    <property type="component" value="Unassembled WGS sequence"/>
</dbReference>
<dbReference type="PANTHER" id="PTHR47611:SF1">
    <property type="entry name" value="CCHC-TYPE DOMAIN-CONTAINING PROTEIN"/>
    <property type="match status" value="1"/>
</dbReference>
<protein>
    <submittedName>
        <fullName evidence="2">Dimer_Tnp_hAT domain-containing protein</fullName>
    </submittedName>
</protein>
<reference evidence="3" key="1">
    <citation type="submission" date="2010-08" db="EMBL/GenBank/DDBJ databases">
        <authorList>
            <consortium name="Caenorhabditis japonica Sequencing Consortium"/>
            <person name="Wilson R.K."/>
        </authorList>
    </citation>
    <scope>NUCLEOTIDE SEQUENCE [LARGE SCALE GENOMIC DNA]</scope>
    <source>
        <strain evidence="3">DF5081</strain>
    </source>
</reference>
<feature type="domain" description="HAT C-terminal dimerisation" evidence="1">
    <location>
        <begin position="61"/>
        <end position="131"/>
    </location>
</feature>
<dbReference type="AlphaFoldDB" id="A0A8R1EV22"/>
<evidence type="ECO:0000313" key="3">
    <source>
        <dbReference type="Proteomes" id="UP000005237"/>
    </source>
</evidence>
<dbReference type="PANTHER" id="PTHR47611">
    <property type="entry name" value="HAT DIMERISATION DOMAIN, C-TERMINAL"/>
    <property type="match status" value="1"/>
</dbReference>
<dbReference type="Pfam" id="PF05699">
    <property type="entry name" value="Dimer_Tnp_hAT"/>
    <property type="match status" value="1"/>
</dbReference>
<organism evidence="2 3">
    <name type="scientific">Caenorhabditis japonica</name>
    <dbReference type="NCBI Taxonomy" id="281687"/>
    <lineage>
        <taxon>Eukaryota</taxon>
        <taxon>Metazoa</taxon>
        <taxon>Ecdysozoa</taxon>
        <taxon>Nematoda</taxon>
        <taxon>Chromadorea</taxon>
        <taxon>Rhabditida</taxon>
        <taxon>Rhabditina</taxon>
        <taxon>Rhabditomorpha</taxon>
        <taxon>Rhabditoidea</taxon>
        <taxon>Rhabditidae</taxon>
        <taxon>Peloderinae</taxon>
        <taxon>Caenorhabditis</taxon>
    </lineage>
</organism>
<dbReference type="SUPFAM" id="SSF53098">
    <property type="entry name" value="Ribonuclease H-like"/>
    <property type="match status" value="1"/>
</dbReference>
<dbReference type="GO" id="GO:0046983">
    <property type="term" value="F:protein dimerization activity"/>
    <property type="evidence" value="ECO:0007669"/>
    <property type="project" value="InterPro"/>
</dbReference>
<dbReference type="EnsemblMetazoa" id="CJA42695.1">
    <property type="protein sequence ID" value="CJA42695.1"/>
    <property type="gene ID" value="WBGene00218543"/>
</dbReference>
<sequence>MLKLSVDPNSEVVEDLQVEDDDLFSDLFGERIRSSESKTEQSVKTSVEAEFTKWSLQQHSLSEDPYMFWASATNRVSFPNLALLADKHLSTPASSVDVERAFSGARHILTDYRKSLSPKKFAMLLFLHQNIKFMGIELGD</sequence>
<evidence type="ECO:0000313" key="2">
    <source>
        <dbReference type="EnsemblMetazoa" id="CJA42695.1"/>
    </source>
</evidence>
<accession>A0A8R1EV22</accession>
<name>A0A8R1EV22_CAEJA</name>
<keyword evidence="3" id="KW-1185">Reference proteome</keyword>
<evidence type="ECO:0000259" key="1">
    <source>
        <dbReference type="Pfam" id="PF05699"/>
    </source>
</evidence>
<reference evidence="2" key="2">
    <citation type="submission" date="2022-06" db="UniProtKB">
        <authorList>
            <consortium name="EnsemblMetazoa"/>
        </authorList>
    </citation>
    <scope>IDENTIFICATION</scope>
    <source>
        <strain evidence="2">DF5081</strain>
    </source>
</reference>